<feature type="domain" description="Insertion element IS150 protein InsJ-like helix-turn-helix" evidence="2">
    <location>
        <begin position="6"/>
        <end position="57"/>
    </location>
</feature>
<dbReference type="AlphaFoldDB" id="T1AJM4"/>
<dbReference type="Pfam" id="PF13592">
    <property type="entry name" value="HTH_33"/>
    <property type="match status" value="1"/>
</dbReference>
<proteinExistence type="predicted"/>
<gene>
    <name evidence="4" type="ORF">B1B_14167</name>
</gene>
<feature type="domain" description="Winged helix-turn helix" evidence="3">
    <location>
        <begin position="85"/>
        <end position="118"/>
    </location>
</feature>
<reference evidence="4" key="2">
    <citation type="journal article" date="2014" name="ISME J.">
        <title>Microbial stratification in low pH oxic and suboxic macroscopic growths along an acid mine drainage.</title>
        <authorList>
            <person name="Mendez-Garcia C."/>
            <person name="Mesa V."/>
            <person name="Sprenger R.R."/>
            <person name="Richter M."/>
            <person name="Diez M.S."/>
            <person name="Solano J."/>
            <person name="Bargiela R."/>
            <person name="Golyshina O.V."/>
            <person name="Manteca A."/>
            <person name="Ramos J.L."/>
            <person name="Gallego J.R."/>
            <person name="Llorente I."/>
            <person name="Martins Dos Santos V.A."/>
            <person name="Jensen O.N."/>
            <person name="Pelaez A.I."/>
            <person name="Sanchez J."/>
            <person name="Ferrer M."/>
        </authorList>
    </citation>
    <scope>NUCLEOTIDE SEQUENCE</scope>
</reference>
<sequence>MQAKLRERAVAAVQAGHSQGEVAQLFRVSVRAVNGWVSRARREGRAALAVGVRGRPKGTRLTGRQIKKMTGRLCDRRPDQLKLPFDLWTREAVVQLLARECGVEVSIWTAGRYLKAWGVHTPEAGASGVRTGSEGRGPLAEDRVPRHPGPGQTRAGRD</sequence>
<comment type="caution">
    <text evidence="4">The sequence shown here is derived from an EMBL/GenBank/DDBJ whole genome shotgun (WGS) entry which is preliminary data.</text>
</comment>
<accession>T1AJM4</accession>
<organism evidence="4">
    <name type="scientific">mine drainage metagenome</name>
    <dbReference type="NCBI Taxonomy" id="410659"/>
    <lineage>
        <taxon>unclassified sequences</taxon>
        <taxon>metagenomes</taxon>
        <taxon>ecological metagenomes</taxon>
    </lineage>
</organism>
<evidence type="ECO:0000259" key="3">
    <source>
        <dbReference type="Pfam" id="PF13592"/>
    </source>
</evidence>
<evidence type="ECO:0000259" key="2">
    <source>
        <dbReference type="Pfam" id="PF13518"/>
    </source>
</evidence>
<dbReference type="EMBL" id="AUZY01009360">
    <property type="protein sequence ID" value="EQD42190.1"/>
    <property type="molecule type" value="Genomic_DNA"/>
</dbReference>
<dbReference type="InterPro" id="IPR009057">
    <property type="entry name" value="Homeodomain-like_sf"/>
</dbReference>
<protein>
    <submittedName>
        <fullName evidence="4">Transposase</fullName>
    </submittedName>
</protein>
<evidence type="ECO:0000256" key="1">
    <source>
        <dbReference type="SAM" id="MobiDB-lite"/>
    </source>
</evidence>
<dbReference type="InterPro" id="IPR025959">
    <property type="entry name" value="Winged_HTH_dom"/>
</dbReference>
<dbReference type="InterPro" id="IPR055247">
    <property type="entry name" value="InsJ-like_HTH"/>
</dbReference>
<reference evidence="4" key="1">
    <citation type="submission" date="2013-08" db="EMBL/GenBank/DDBJ databases">
        <authorList>
            <person name="Mendez C."/>
            <person name="Richter M."/>
            <person name="Ferrer M."/>
            <person name="Sanchez J."/>
        </authorList>
    </citation>
    <scope>NUCLEOTIDE SEQUENCE</scope>
</reference>
<evidence type="ECO:0000313" key="4">
    <source>
        <dbReference type="EMBL" id="EQD42190.1"/>
    </source>
</evidence>
<feature type="region of interest" description="Disordered" evidence="1">
    <location>
        <begin position="124"/>
        <end position="158"/>
    </location>
</feature>
<dbReference type="SUPFAM" id="SSF46689">
    <property type="entry name" value="Homeodomain-like"/>
    <property type="match status" value="1"/>
</dbReference>
<name>T1AJM4_9ZZZZ</name>
<dbReference type="Pfam" id="PF13518">
    <property type="entry name" value="HTH_28"/>
    <property type="match status" value="1"/>
</dbReference>